<dbReference type="KEGG" id="acoa:RB602_14995"/>
<evidence type="ECO:0000256" key="8">
    <source>
        <dbReference type="ARBA" id="ARBA00022777"/>
    </source>
</evidence>
<dbReference type="InterPro" id="IPR003660">
    <property type="entry name" value="HAMP_dom"/>
</dbReference>
<keyword evidence="5" id="KW-0597">Phosphoprotein</keyword>
<gene>
    <name evidence="13" type="ORF">RB602_14995</name>
</gene>
<evidence type="ECO:0000256" key="1">
    <source>
        <dbReference type="ARBA" id="ARBA00000085"/>
    </source>
</evidence>
<feature type="transmembrane region" description="Helical" evidence="10">
    <location>
        <begin position="196"/>
        <end position="219"/>
    </location>
</feature>
<dbReference type="InterPro" id="IPR036890">
    <property type="entry name" value="HATPase_C_sf"/>
</dbReference>
<evidence type="ECO:0000256" key="10">
    <source>
        <dbReference type="SAM" id="Phobius"/>
    </source>
</evidence>
<dbReference type="InterPro" id="IPR003594">
    <property type="entry name" value="HATPase_dom"/>
</dbReference>
<comment type="catalytic activity">
    <reaction evidence="1">
        <text>ATP + protein L-histidine = ADP + protein N-phospho-L-histidine.</text>
        <dbReference type="EC" id="2.7.13.3"/>
    </reaction>
</comment>
<evidence type="ECO:0000256" key="9">
    <source>
        <dbReference type="ARBA" id="ARBA00022840"/>
    </source>
</evidence>
<dbReference type="PROSITE" id="PS50885">
    <property type="entry name" value="HAMP"/>
    <property type="match status" value="1"/>
</dbReference>
<evidence type="ECO:0000256" key="6">
    <source>
        <dbReference type="ARBA" id="ARBA00022679"/>
    </source>
</evidence>
<dbReference type="Proteomes" id="UP001302429">
    <property type="component" value="Chromosome"/>
</dbReference>
<dbReference type="GO" id="GO:0005524">
    <property type="term" value="F:ATP binding"/>
    <property type="evidence" value="ECO:0007669"/>
    <property type="project" value="UniProtKB-KW"/>
</dbReference>
<dbReference type="Gene3D" id="1.10.287.130">
    <property type="match status" value="1"/>
</dbReference>
<evidence type="ECO:0000256" key="7">
    <source>
        <dbReference type="ARBA" id="ARBA00022741"/>
    </source>
</evidence>
<dbReference type="PANTHER" id="PTHR44936">
    <property type="entry name" value="SENSOR PROTEIN CREC"/>
    <property type="match status" value="1"/>
</dbReference>
<dbReference type="InterPro" id="IPR050980">
    <property type="entry name" value="2C_sensor_his_kinase"/>
</dbReference>
<evidence type="ECO:0000256" key="3">
    <source>
        <dbReference type="ARBA" id="ARBA00012438"/>
    </source>
</evidence>
<dbReference type="Pfam" id="PF00672">
    <property type="entry name" value="HAMP"/>
    <property type="match status" value="1"/>
</dbReference>
<keyword evidence="10" id="KW-0812">Transmembrane</keyword>
<evidence type="ECO:0000259" key="11">
    <source>
        <dbReference type="PROSITE" id="PS50109"/>
    </source>
</evidence>
<dbReference type="GO" id="GO:0005886">
    <property type="term" value="C:plasma membrane"/>
    <property type="evidence" value="ECO:0007669"/>
    <property type="project" value="UniProtKB-SubCell"/>
</dbReference>
<organism evidence="13 14">
    <name type="scientific">Alterisphingorhabdus coralli</name>
    <dbReference type="NCBI Taxonomy" id="3071408"/>
    <lineage>
        <taxon>Bacteria</taxon>
        <taxon>Pseudomonadati</taxon>
        <taxon>Pseudomonadota</taxon>
        <taxon>Alphaproteobacteria</taxon>
        <taxon>Sphingomonadales</taxon>
        <taxon>Sphingomonadaceae</taxon>
        <taxon>Alterisphingorhabdus (ex Yan et al. 2024)</taxon>
    </lineage>
</organism>
<keyword evidence="8" id="KW-0418">Kinase</keyword>
<dbReference type="InterPro" id="IPR036097">
    <property type="entry name" value="HisK_dim/P_sf"/>
</dbReference>
<evidence type="ECO:0000313" key="14">
    <source>
        <dbReference type="Proteomes" id="UP001302429"/>
    </source>
</evidence>
<evidence type="ECO:0000256" key="4">
    <source>
        <dbReference type="ARBA" id="ARBA00022475"/>
    </source>
</evidence>
<dbReference type="Pfam" id="PF02518">
    <property type="entry name" value="HATPase_c"/>
    <property type="match status" value="1"/>
</dbReference>
<name>A0AA97F6I7_9SPHN</name>
<dbReference type="CDD" id="cd06225">
    <property type="entry name" value="HAMP"/>
    <property type="match status" value="1"/>
</dbReference>
<dbReference type="CDD" id="cd00075">
    <property type="entry name" value="HATPase"/>
    <property type="match status" value="1"/>
</dbReference>
<sequence>MSEASAEQRRFRLWPRSLIGQVCAAVAIALLAAQLFNAVLLYRGQQVQRDVQLVNALGVRIVTTTERLNEARERRAVRMRRRGFTEEEIADENEQFPRFRRRAFRRGITLEDNPPDIAEMELQPTLTKRLSDLLDGYEIAHAKLAVYYDDRPRLPPADAIAPPMLSDTGRVMAVLQRPDGQWLATRVPAPPSIWRITGWLIVQTLLLYIVLLATIIFVARRITRPLAQLTEGVRDFGDTQRHEPIAPSGPDDVAGLTEAFNRMSSRIGAMLDEKDVMLGAIGHDLKTPLAALRVRVESVQDEKLRTRMVASIDDLNRSLEDMLALARIGHDVQPPQPVNIAALLDTIADEFSDLGKDVELVNVSRLVAPVHITWMRRAVRNLVSNAVRYGERARVYLHLEGKEAIIRIDDDGPGIPEEELPHIFNAFYRLEKSRNTVTGGTGLGLTLARAIAEQHKGALTLNNRIDQSGVIIGLSAELRFSVS</sequence>
<dbReference type="Pfam" id="PF00512">
    <property type="entry name" value="HisKA"/>
    <property type="match status" value="1"/>
</dbReference>
<dbReference type="EC" id="2.7.13.3" evidence="3"/>
<feature type="transmembrane region" description="Helical" evidence="10">
    <location>
        <begin position="18"/>
        <end position="42"/>
    </location>
</feature>
<dbReference type="CDD" id="cd00082">
    <property type="entry name" value="HisKA"/>
    <property type="match status" value="1"/>
</dbReference>
<dbReference type="RefSeq" id="WP_317081733.1">
    <property type="nucleotide sequence ID" value="NZ_CP136594.1"/>
</dbReference>
<keyword evidence="9 13" id="KW-0067">ATP-binding</keyword>
<evidence type="ECO:0000256" key="5">
    <source>
        <dbReference type="ARBA" id="ARBA00022553"/>
    </source>
</evidence>
<evidence type="ECO:0000256" key="2">
    <source>
        <dbReference type="ARBA" id="ARBA00004651"/>
    </source>
</evidence>
<dbReference type="SMART" id="SM00387">
    <property type="entry name" value="HATPase_c"/>
    <property type="match status" value="1"/>
</dbReference>
<reference evidence="13 14" key="1">
    <citation type="submission" date="2023-10" db="EMBL/GenBank/DDBJ databases">
        <title>Complete genome sequence of a Sphingomonadaceae bacterium.</title>
        <authorList>
            <person name="Yan C."/>
        </authorList>
    </citation>
    <scope>NUCLEOTIDE SEQUENCE [LARGE SCALE GENOMIC DNA]</scope>
    <source>
        <strain evidence="13 14">SCSIO 66989</strain>
    </source>
</reference>
<dbReference type="InterPro" id="IPR004358">
    <property type="entry name" value="Sig_transdc_His_kin-like_C"/>
</dbReference>
<dbReference type="SMART" id="SM00388">
    <property type="entry name" value="HisKA"/>
    <property type="match status" value="1"/>
</dbReference>
<dbReference type="EMBL" id="CP136594">
    <property type="protein sequence ID" value="WOE75116.1"/>
    <property type="molecule type" value="Genomic_DNA"/>
</dbReference>
<dbReference type="SUPFAM" id="SSF158472">
    <property type="entry name" value="HAMP domain-like"/>
    <property type="match status" value="1"/>
</dbReference>
<accession>A0AA97F6I7</accession>
<dbReference type="InterPro" id="IPR003661">
    <property type="entry name" value="HisK_dim/P_dom"/>
</dbReference>
<dbReference type="SUPFAM" id="SSF47384">
    <property type="entry name" value="Homodimeric domain of signal transducing histidine kinase"/>
    <property type="match status" value="1"/>
</dbReference>
<keyword evidence="14" id="KW-1185">Reference proteome</keyword>
<keyword evidence="10" id="KW-1133">Transmembrane helix</keyword>
<keyword evidence="6" id="KW-0808">Transferase</keyword>
<protein>
    <recommendedName>
        <fullName evidence="3">histidine kinase</fullName>
        <ecNumber evidence="3">2.7.13.3</ecNumber>
    </recommendedName>
</protein>
<keyword evidence="7" id="KW-0547">Nucleotide-binding</keyword>
<feature type="domain" description="HAMP" evidence="12">
    <location>
        <begin position="220"/>
        <end position="272"/>
    </location>
</feature>
<evidence type="ECO:0000313" key="13">
    <source>
        <dbReference type="EMBL" id="WOE75116.1"/>
    </source>
</evidence>
<dbReference type="PANTHER" id="PTHR44936:SF10">
    <property type="entry name" value="SENSOR PROTEIN RSTB"/>
    <property type="match status" value="1"/>
</dbReference>
<feature type="domain" description="Histidine kinase" evidence="11">
    <location>
        <begin position="280"/>
        <end position="483"/>
    </location>
</feature>
<comment type="subcellular location">
    <subcellularLocation>
        <location evidence="2">Cell membrane</location>
        <topology evidence="2">Multi-pass membrane protein</topology>
    </subcellularLocation>
</comment>
<dbReference type="SUPFAM" id="SSF55874">
    <property type="entry name" value="ATPase domain of HSP90 chaperone/DNA topoisomerase II/histidine kinase"/>
    <property type="match status" value="1"/>
</dbReference>
<dbReference type="InterPro" id="IPR005467">
    <property type="entry name" value="His_kinase_dom"/>
</dbReference>
<dbReference type="SMART" id="SM00304">
    <property type="entry name" value="HAMP"/>
    <property type="match status" value="1"/>
</dbReference>
<dbReference type="Gene3D" id="3.30.565.10">
    <property type="entry name" value="Histidine kinase-like ATPase, C-terminal domain"/>
    <property type="match status" value="1"/>
</dbReference>
<dbReference type="PROSITE" id="PS50109">
    <property type="entry name" value="HIS_KIN"/>
    <property type="match status" value="1"/>
</dbReference>
<keyword evidence="4" id="KW-1003">Cell membrane</keyword>
<dbReference type="AlphaFoldDB" id="A0AA97F6I7"/>
<proteinExistence type="predicted"/>
<keyword evidence="10" id="KW-0472">Membrane</keyword>
<dbReference type="PRINTS" id="PR00344">
    <property type="entry name" value="BCTRLSENSOR"/>
</dbReference>
<evidence type="ECO:0000259" key="12">
    <source>
        <dbReference type="PROSITE" id="PS50885"/>
    </source>
</evidence>
<dbReference type="GO" id="GO:0000155">
    <property type="term" value="F:phosphorelay sensor kinase activity"/>
    <property type="evidence" value="ECO:0007669"/>
    <property type="project" value="InterPro"/>
</dbReference>